<name>A0A8X7MIA1_9BASI</name>
<keyword evidence="3" id="KW-1185">Reference proteome</keyword>
<reference evidence="2" key="1">
    <citation type="submission" date="2016-04" db="EMBL/GenBank/DDBJ databases">
        <authorList>
            <person name="Nguyen H.D."/>
            <person name="Samba Siva P."/>
            <person name="Cullis J."/>
            <person name="Levesque C.A."/>
            <person name="Hambleton S."/>
        </authorList>
    </citation>
    <scope>NUCLEOTIDE SEQUENCE</scope>
    <source>
        <strain evidence="2">DAOMC 236426</strain>
    </source>
</reference>
<comment type="caution">
    <text evidence="2">The sequence shown here is derived from an EMBL/GenBank/DDBJ whole genome shotgun (WGS) entry which is preliminary data.</text>
</comment>
<protein>
    <submittedName>
        <fullName evidence="2">Uncharacterized protein</fullName>
    </submittedName>
</protein>
<dbReference type="Proteomes" id="UP000077684">
    <property type="component" value="Unassembled WGS sequence"/>
</dbReference>
<accession>A0A8X7MIA1</accession>
<evidence type="ECO:0000256" key="1">
    <source>
        <dbReference type="SAM" id="MobiDB-lite"/>
    </source>
</evidence>
<proteinExistence type="predicted"/>
<feature type="region of interest" description="Disordered" evidence="1">
    <location>
        <begin position="37"/>
        <end position="84"/>
    </location>
</feature>
<feature type="compositionally biased region" description="Low complexity" evidence="1">
    <location>
        <begin position="46"/>
        <end position="84"/>
    </location>
</feature>
<organism evidence="2 3">
    <name type="scientific">Tilletia controversa</name>
    <name type="common">dwarf bunt fungus</name>
    <dbReference type="NCBI Taxonomy" id="13291"/>
    <lineage>
        <taxon>Eukaryota</taxon>
        <taxon>Fungi</taxon>
        <taxon>Dikarya</taxon>
        <taxon>Basidiomycota</taxon>
        <taxon>Ustilaginomycotina</taxon>
        <taxon>Exobasidiomycetes</taxon>
        <taxon>Tilletiales</taxon>
        <taxon>Tilletiaceae</taxon>
        <taxon>Tilletia</taxon>
    </lineage>
</organism>
<dbReference type="EMBL" id="LWDE02003047">
    <property type="protein sequence ID" value="KAE8236250.1"/>
    <property type="molecule type" value="Genomic_DNA"/>
</dbReference>
<evidence type="ECO:0000313" key="3">
    <source>
        <dbReference type="Proteomes" id="UP000077684"/>
    </source>
</evidence>
<sequence>MRVLRPWSDEAFMSSVPTSVEVLHDLHESRLITAPVGPPDCFMKKSLPPTSTGPSLPRRLSRPASSRSRVAPPPSSAVGPGSTTSCLLRRAVSTSARAAHLTDFYTEVRLLLDFHSTVLPRPRPQL</sequence>
<dbReference type="AlphaFoldDB" id="A0A8X7MIA1"/>
<reference evidence="2" key="2">
    <citation type="journal article" date="2019" name="IMA Fungus">
        <title>Genome sequencing and comparison of five Tilletia species to identify candidate genes for the detection of regulated species infecting wheat.</title>
        <authorList>
            <person name="Nguyen H.D.T."/>
            <person name="Sultana T."/>
            <person name="Kesanakurti P."/>
            <person name="Hambleton S."/>
        </authorList>
    </citation>
    <scope>NUCLEOTIDE SEQUENCE</scope>
    <source>
        <strain evidence="2">DAOMC 236426</strain>
    </source>
</reference>
<evidence type="ECO:0000313" key="2">
    <source>
        <dbReference type="EMBL" id="KAE8236250.1"/>
    </source>
</evidence>
<gene>
    <name evidence="2" type="ORF">A4X06_0g9612</name>
</gene>